<evidence type="ECO:0000313" key="1">
    <source>
        <dbReference type="EMBL" id="ORZ29849.1"/>
    </source>
</evidence>
<dbReference type="EMBL" id="MCFL01000124">
    <property type="protein sequence ID" value="ORZ29849.1"/>
    <property type="molecule type" value="Genomic_DNA"/>
</dbReference>
<keyword evidence="2" id="KW-1185">Reference proteome</keyword>
<organism evidence="1 2">
    <name type="scientific">Catenaria anguillulae PL171</name>
    <dbReference type="NCBI Taxonomy" id="765915"/>
    <lineage>
        <taxon>Eukaryota</taxon>
        <taxon>Fungi</taxon>
        <taxon>Fungi incertae sedis</taxon>
        <taxon>Blastocladiomycota</taxon>
        <taxon>Blastocladiomycetes</taxon>
        <taxon>Blastocladiales</taxon>
        <taxon>Catenariaceae</taxon>
        <taxon>Catenaria</taxon>
    </lineage>
</organism>
<evidence type="ECO:0000313" key="2">
    <source>
        <dbReference type="Proteomes" id="UP000193411"/>
    </source>
</evidence>
<protein>
    <submittedName>
        <fullName evidence="1">Uncharacterized protein</fullName>
    </submittedName>
</protein>
<accession>A0A1Y2H5N7</accession>
<dbReference type="Proteomes" id="UP000193411">
    <property type="component" value="Unassembled WGS sequence"/>
</dbReference>
<reference evidence="1 2" key="1">
    <citation type="submission" date="2016-07" db="EMBL/GenBank/DDBJ databases">
        <title>Pervasive Adenine N6-methylation of Active Genes in Fungi.</title>
        <authorList>
            <consortium name="DOE Joint Genome Institute"/>
            <person name="Mondo S.J."/>
            <person name="Dannebaum R.O."/>
            <person name="Kuo R.C."/>
            <person name="Labutti K."/>
            <person name="Haridas S."/>
            <person name="Kuo A."/>
            <person name="Salamov A."/>
            <person name="Ahrendt S.R."/>
            <person name="Lipzen A."/>
            <person name="Sullivan W."/>
            <person name="Andreopoulos W.B."/>
            <person name="Clum A."/>
            <person name="Lindquist E."/>
            <person name="Daum C."/>
            <person name="Ramamoorthy G.K."/>
            <person name="Gryganskyi A."/>
            <person name="Culley D."/>
            <person name="Magnuson J.K."/>
            <person name="James T.Y."/>
            <person name="O'Malley M.A."/>
            <person name="Stajich J.E."/>
            <person name="Spatafora J.W."/>
            <person name="Visel A."/>
            <person name="Grigoriev I.V."/>
        </authorList>
    </citation>
    <scope>NUCLEOTIDE SEQUENCE [LARGE SCALE GENOMIC DNA]</scope>
    <source>
        <strain evidence="1 2">PL171</strain>
    </source>
</reference>
<sequence length="162" mass="17864">MSEVSAAVAEAIINESCIELYFAIRSSSMSCTYRLTPSLFAPFWHRIVIDDWLRSPSTNQFLVGQSWIFLDSPSRRAIDRKTFRTCVQGWAEQGIFVECATAIKVQSPATSNLSAKPPSIARVTLTVVPSPLEQVIQDTATLASNRHAPLSQQLLALLSGHE</sequence>
<name>A0A1Y2H5N7_9FUNG</name>
<gene>
    <name evidence="1" type="ORF">BCR44DRAFT_1038845</name>
</gene>
<proteinExistence type="predicted"/>
<dbReference type="AlphaFoldDB" id="A0A1Y2H5N7"/>
<comment type="caution">
    <text evidence="1">The sequence shown here is derived from an EMBL/GenBank/DDBJ whole genome shotgun (WGS) entry which is preliminary data.</text>
</comment>